<feature type="domain" description="Tetracycline repressor TetR C-terminal" evidence="4">
    <location>
        <begin position="89"/>
        <end position="239"/>
    </location>
</feature>
<dbReference type="Gene3D" id="1.10.10.60">
    <property type="entry name" value="Homeodomain-like"/>
    <property type="match status" value="1"/>
</dbReference>
<evidence type="ECO:0000256" key="3">
    <source>
        <dbReference type="SAM" id="MobiDB-lite"/>
    </source>
</evidence>
<dbReference type="InterPro" id="IPR009057">
    <property type="entry name" value="Homeodomain-like_sf"/>
</dbReference>
<protein>
    <submittedName>
        <fullName evidence="5">AcrR family transcriptional regulator</fullName>
    </submittedName>
</protein>
<dbReference type="InterPro" id="IPR036271">
    <property type="entry name" value="Tet_transcr_reg_TetR-rel_C_sf"/>
</dbReference>
<keyword evidence="1" id="KW-0805">Transcription regulation</keyword>
<evidence type="ECO:0000256" key="1">
    <source>
        <dbReference type="ARBA" id="ARBA00023015"/>
    </source>
</evidence>
<proteinExistence type="predicted"/>
<dbReference type="Gene3D" id="1.10.357.10">
    <property type="entry name" value="Tetracycline Repressor, domain 2"/>
    <property type="match status" value="1"/>
</dbReference>
<dbReference type="GO" id="GO:0045892">
    <property type="term" value="P:negative regulation of DNA-templated transcription"/>
    <property type="evidence" value="ECO:0007669"/>
    <property type="project" value="InterPro"/>
</dbReference>
<dbReference type="RefSeq" id="WP_184787974.1">
    <property type="nucleotide sequence ID" value="NZ_BONT01000007.1"/>
</dbReference>
<feature type="compositionally biased region" description="Basic and acidic residues" evidence="3">
    <location>
        <begin position="1"/>
        <end position="17"/>
    </location>
</feature>
<dbReference type="AlphaFoldDB" id="A0A841FRB8"/>
<dbReference type="SUPFAM" id="SSF48498">
    <property type="entry name" value="Tetracyclin repressor-like, C-terminal domain"/>
    <property type="match status" value="1"/>
</dbReference>
<sequence>MVAKKNTDERSLWERLENPAPSPRPSLSARKFAWTAVGIADAEGLDAITMRRLATELDVAPMAAYRYVAGKDEVLLLMGDLVYAELEIPEAGLGWREVHRLVALRTRELLLRHTWLARLPPEAVLTPSPNRLNISERCMASFDGLGIDADEKMAAYRTVDSFVGGAAGTEVAVASLMGEKGWASGDDVRGGLAPQMSYLVQSGRYPSFRAWSMEAVRKDDRAWQFELGLECVLDGLSARLGI</sequence>
<comment type="caution">
    <text evidence="5">The sequence shown here is derived from an EMBL/GenBank/DDBJ whole genome shotgun (WGS) entry which is preliminary data.</text>
</comment>
<organism evidence="5 6">
    <name type="scientific">Phytomonospora endophytica</name>
    <dbReference type="NCBI Taxonomy" id="714109"/>
    <lineage>
        <taxon>Bacteria</taxon>
        <taxon>Bacillati</taxon>
        <taxon>Actinomycetota</taxon>
        <taxon>Actinomycetes</taxon>
        <taxon>Micromonosporales</taxon>
        <taxon>Micromonosporaceae</taxon>
        <taxon>Phytomonospora</taxon>
    </lineage>
</organism>
<dbReference type="Pfam" id="PF02909">
    <property type="entry name" value="TetR_C_1"/>
    <property type="match status" value="1"/>
</dbReference>
<dbReference type="EMBL" id="JACHGT010000006">
    <property type="protein sequence ID" value="MBB6035099.1"/>
    <property type="molecule type" value="Genomic_DNA"/>
</dbReference>
<accession>A0A841FRB8</accession>
<evidence type="ECO:0000256" key="2">
    <source>
        <dbReference type="ARBA" id="ARBA00023163"/>
    </source>
</evidence>
<keyword evidence="6" id="KW-1185">Reference proteome</keyword>
<feature type="region of interest" description="Disordered" evidence="3">
    <location>
        <begin position="1"/>
        <end position="26"/>
    </location>
</feature>
<evidence type="ECO:0000313" key="5">
    <source>
        <dbReference type="EMBL" id="MBB6035099.1"/>
    </source>
</evidence>
<reference evidence="5 6" key="1">
    <citation type="submission" date="2020-08" db="EMBL/GenBank/DDBJ databases">
        <title>Genomic Encyclopedia of Type Strains, Phase IV (KMG-IV): sequencing the most valuable type-strain genomes for metagenomic binning, comparative biology and taxonomic classification.</title>
        <authorList>
            <person name="Goeker M."/>
        </authorList>
    </citation>
    <scope>NUCLEOTIDE SEQUENCE [LARGE SCALE GENOMIC DNA]</scope>
    <source>
        <strain evidence="5 6">YIM 65646</strain>
    </source>
</reference>
<keyword evidence="2" id="KW-0804">Transcription</keyword>
<dbReference type="SUPFAM" id="SSF46689">
    <property type="entry name" value="Homeodomain-like"/>
    <property type="match status" value="1"/>
</dbReference>
<name>A0A841FRB8_9ACTN</name>
<dbReference type="Proteomes" id="UP000548476">
    <property type="component" value="Unassembled WGS sequence"/>
</dbReference>
<gene>
    <name evidence="5" type="ORF">HNR73_002956</name>
</gene>
<evidence type="ECO:0000259" key="4">
    <source>
        <dbReference type="Pfam" id="PF02909"/>
    </source>
</evidence>
<dbReference type="InterPro" id="IPR004111">
    <property type="entry name" value="Repressor_TetR_C"/>
</dbReference>
<evidence type="ECO:0000313" key="6">
    <source>
        <dbReference type="Proteomes" id="UP000548476"/>
    </source>
</evidence>